<feature type="compositionally biased region" description="Basic and acidic residues" evidence="6">
    <location>
        <begin position="540"/>
        <end position="550"/>
    </location>
</feature>
<feature type="compositionally biased region" description="Basic and acidic residues" evidence="6">
    <location>
        <begin position="2514"/>
        <end position="2530"/>
    </location>
</feature>
<evidence type="ECO:0000259" key="7">
    <source>
        <dbReference type="PROSITE" id="PS50103"/>
    </source>
</evidence>
<feature type="region of interest" description="Disordered" evidence="6">
    <location>
        <begin position="1753"/>
        <end position="1781"/>
    </location>
</feature>
<feature type="compositionally biased region" description="Pro residues" evidence="6">
    <location>
        <begin position="39"/>
        <end position="49"/>
    </location>
</feature>
<dbReference type="FunFam" id="4.10.1000.10:FF:000022">
    <property type="entry name" value="Zinc finger CCCH domain-containing protein 7"/>
    <property type="match status" value="1"/>
</dbReference>
<evidence type="ECO:0000256" key="4">
    <source>
        <dbReference type="ARBA" id="ARBA00022833"/>
    </source>
</evidence>
<evidence type="ECO:0000256" key="3">
    <source>
        <dbReference type="ARBA" id="ARBA00022771"/>
    </source>
</evidence>
<feature type="region of interest" description="Disordered" evidence="6">
    <location>
        <begin position="78"/>
        <end position="121"/>
    </location>
</feature>
<evidence type="ECO:0000256" key="1">
    <source>
        <dbReference type="ARBA" id="ARBA00022723"/>
    </source>
</evidence>
<feature type="compositionally biased region" description="Pro residues" evidence="6">
    <location>
        <begin position="17"/>
        <end position="28"/>
    </location>
</feature>
<feature type="compositionally biased region" description="Polar residues" evidence="6">
    <location>
        <begin position="553"/>
        <end position="563"/>
    </location>
</feature>
<feature type="domain" description="C3H1-type" evidence="7">
    <location>
        <begin position="2284"/>
        <end position="2314"/>
    </location>
</feature>
<dbReference type="Gene3D" id="4.10.1000.10">
    <property type="entry name" value="Zinc finger, CCCH-type"/>
    <property type="match status" value="2"/>
</dbReference>
<feature type="compositionally biased region" description="Polar residues" evidence="6">
    <location>
        <begin position="470"/>
        <end position="484"/>
    </location>
</feature>
<feature type="region of interest" description="Disordered" evidence="6">
    <location>
        <begin position="339"/>
        <end position="371"/>
    </location>
</feature>
<name>A0AAV0RZG3_9ROSI</name>
<organism evidence="8 9">
    <name type="scientific">Linum tenue</name>
    <dbReference type="NCBI Taxonomy" id="586396"/>
    <lineage>
        <taxon>Eukaryota</taxon>
        <taxon>Viridiplantae</taxon>
        <taxon>Streptophyta</taxon>
        <taxon>Embryophyta</taxon>
        <taxon>Tracheophyta</taxon>
        <taxon>Spermatophyta</taxon>
        <taxon>Magnoliopsida</taxon>
        <taxon>eudicotyledons</taxon>
        <taxon>Gunneridae</taxon>
        <taxon>Pentapetalae</taxon>
        <taxon>rosids</taxon>
        <taxon>fabids</taxon>
        <taxon>Malpighiales</taxon>
        <taxon>Linaceae</taxon>
        <taxon>Linum</taxon>
    </lineage>
</organism>
<feature type="region of interest" description="Disordered" evidence="6">
    <location>
        <begin position="2511"/>
        <end position="2536"/>
    </location>
</feature>
<gene>
    <name evidence="8" type="ORF">LITE_LOCUS50296</name>
</gene>
<feature type="zinc finger region" description="C3H1-type" evidence="5">
    <location>
        <begin position="2417"/>
        <end position="2445"/>
    </location>
</feature>
<feature type="compositionally biased region" description="Basic residues" evidence="6">
    <location>
        <begin position="2442"/>
        <end position="2457"/>
    </location>
</feature>
<feature type="compositionally biased region" description="Basic and acidic residues" evidence="6">
    <location>
        <begin position="168"/>
        <end position="179"/>
    </location>
</feature>
<feature type="compositionally biased region" description="Basic and acidic residues" evidence="6">
    <location>
        <begin position="448"/>
        <end position="462"/>
    </location>
</feature>
<feature type="region of interest" description="Disordered" evidence="6">
    <location>
        <begin position="448"/>
        <end position="512"/>
    </location>
</feature>
<feature type="region of interest" description="Disordered" evidence="6">
    <location>
        <begin position="396"/>
        <end position="434"/>
    </location>
</feature>
<feature type="region of interest" description="Disordered" evidence="6">
    <location>
        <begin position="534"/>
        <end position="563"/>
    </location>
</feature>
<feature type="compositionally biased region" description="Low complexity" evidence="6">
    <location>
        <begin position="82"/>
        <end position="92"/>
    </location>
</feature>
<evidence type="ECO:0000313" key="9">
    <source>
        <dbReference type="Proteomes" id="UP001154282"/>
    </source>
</evidence>
<proteinExistence type="predicted"/>
<keyword evidence="3 5" id="KW-0863">Zinc-finger</keyword>
<feature type="compositionally biased region" description="Basic and acidic residues" evidence="6">
    <location>
        <begin position="949"/>
        <end position="968"/>
    </location>
</feature>
<feature type="compositionally biased region" description="Polar residues" evidence="6">
    <location>
        <begin position="990"/>
        <end position="1004"/>
    </location>
</feature>
<evidence type="ECO:0000256" key="2">
    <source>
        <dbReference type="ARBA" id="ARBA00022737"/>
    </source>
</evidence>
<feature type="compositionally biased region" description="Basic and acidic residues" evidence="6">
    <location>
        <begin position="102"/>
        <end position="121"/>
    </location>
</feature>
<keyword evidence="4 5" id="KW-0862">Zinc</keyword>
<accession>A0AAV0RZG3</accession>
<keyword evidence="9" id="KW-1185">Reference proteome</keyword>
<feature type="region of interest" description="Disordered" evidence="6">
    <location>
        <begin position="944"/>
        <end position="1004"/>
    </location>
</feature>
<keyword evidence="2" id="KW-0677">Repeat</keyword>
<evidence type="ECO:0000256" key="6">
    <source>
        <dbReference type="SAM" id="MobiDB-lite"/>
    </source>
</evidence>
<sequence>MDLGSSYYHSTRYAASHPPPPAPPPPSHRIPANPGFYDLPPPPSYPPPASQSQFKPQSSQFLIHATNVIEPNHTVHDDYYSRSHQSSPQSPRALHPGPRDSYIPRRLPEFDHYSRDSRPDFRDSPRVLVDSRRRFDFVQDRYGREVNMGSVSPVRIRRELDGKSKFLGDVNGRTEDSTRGEGFLGRDGSEYHHSRYQHRSPRDYMVALHHHNSNSRVFYSDSVDYERRPGLISDHGRVSENHRVIHDREVRRDVSHSMVVMGNKEFSHGDHLRTSSGKREHYNSREANVGSEWHNGKVNREDSKWCMESSYEFNHTPKKQIPKKSAFLRIQKPMFKNKNKTHFSGYYGDSKSGARSKDHSSYSEPVTEDEIRGENHVQIDVSFKLDSLVAKPIVKPSTSVSASMASPVPRNSKIRKVGMSEKDSLSQSHSKPSNVAIRLNSVVVKNEESPCKDLEQSKEQDRASTPVKIHTSSVPGSCGNSVTSGEAMLDGSGKYNPPDGGGSIISRSASSETVAKKRKVVRQLVKKNVKVGLSSSQKAKFPDEPSRGEDNDYSTPFSSDSQTVKLRDEPLRAEGCIDSSPRVSGSEKSYLVESAEVISSKCCLSEGTTLLDHCLPWPSECKNHAEVASVDSSGFQVCPKDFPVMPENDILETLEKAVVSDEPNSNDSFLHYASIAIGELQLCTNYLLVRCDNDKLETFEMAVISDKSDSVENSLNDPSVEVGDSQHYLNELPVRLDASEKAMVSDKLIFDGNLVHDAPVEIGDSLRCPKGLPLMTRNRKLEASEKAMISDKLNSDKNFVHDASVEIGNPPLWVNNVPVIPESEKLESLEKDNTSVKPIPNENSMHNASAEISDSMHWPNDSHVIPVSDNETFQKAMLSDKPNTDVSYVHDAPSEDMHIIIIGRVEGNLSTDSNVSDVPSTGVELSFLNGKGGTPLQGFLSEEQQANFKSERSKISEDPKNSRNKDAYLQEDCVVSDSVINSPGKGDLTELSNASRENGQNQRSNASIGLAGQCNEILYHPNSDNVGFANVTATAVYCNHGMRTILGSDNSSSSHGIRYHIVRQSSPDEVTMAVENSTLRCLSDRSCANEGCNTPKRDNCIKNGELNAFAFSRLGVADMELANEPNSATWVDTTLRLSFKDSTTDFKDSSYVGLRPGIDGIDVGRSGSLTAALGGKVLSSRPVIVELDDNSPGCKKKRKISASELDLYFEFASQVNERATNTSVLTAGAEVISDSSSGPTKSEVAVSFVEPLCTLDWSGSRKGFNEGGIGLGVSPSQVNGREMDVSMRTPGVAVLSHSCSDPSQPEDVTLPFMDPLCTLDRSGSDKRFNEGDMSMRASASMVNGGAKSGCLPTHDVEVLSHSCNDQSMEGPPLSVDPLCALDWSDSHKQHNKGDVNMAVSASAVEITSSFESSPAHSGVDVAISNITYPCTADLQFAKIGNSMLVDNHPMGSCFNTKGSIDRVHYEDKIYMPRFALPKVQNLFPSCEGRKTEHATIVLNDRSFQIDSMDLESGNERVIEPEALKDQVVTNNKSTHSQCHIHSKVKSPMSNEALTAVNMETDISYLEKNHPPSVSNHPSLSANLNDHITAIFSDADQVLTNNERAPDHLASDFHSPMANETLTVVGMETSTSYLEKINLPSGSNHLSLSDELNHQNMDILPDAISGVSYPEKLADDTETSLYETLTGKSSGSDEIPSEKPATEVGNTLDLCSQNRRIVVNSDQAVGGGISFSGRPQNLMSKDSHDIIHKRSFPSEQSCGKKHQSSNVIRRTQPRSSSFVLTTSRSAVHSTHISKPRTWLRSDGSKASTLPGQEVSSSIIATQRQYPAGAQTTSYVRKGNSLVRKSSPVVARSEGSSASVAVNYNTASDSRVDVLGASVLIGALGTNSSIERPRTPPLPIVPKVPHRSTNTSVDRRSSPVESHLGDSVGSKSDPLVVPETKNTPKSSESILEISEAPAILTGKVKNLENPNDVNEGRVGSSTANITYEKRKSNKLVATSSLSVLLAHGSCNSQALSSESYYKRSRNQLVRTTLDDCINPGGRNSDDRSNLEGHSALGMKSRGSLSKRKLRKVVTKIQKPSNYPLVWRLNGAKDNAYALHCRRILPNLFPWKRATYRRNFVPSSLSSSNIAYIISKKLPLSRSHDTIYMRSKLGFSLRKSKVLSVSGSSLKWSKSIQSRSKKANEEATLEVAASDKKKREQIGAGDLVSDTKNRNNYPNELSACSVAPQTEKEAKKPYVPKRLMIAKDEYFRIGSGNKLIRNPKKRSRIFASEKVRWSLHTARSRLAKKRKYCQFFTRFGKCNKDDDGKCPYIHDPSKIAVCTKFINGLCSNADCKLTHKVIPERMPDCSYFLQGAALCFCSALHTIVDEKECHSSKPISLAGLCTNKSCPYRHVNVNRSASTCEGFLKGYCADGNECRKKHSYVCPSYEAKGTCPQGSKCKLHHPKNRVKGKKPKRRSREKNQFGHGRYFGSTTRVSAALGSGISVVRRHLREIRDAGPDFISLGFSDDEEAAGEEYSKYRRDDDDDKKLNWSDDGEDLEDLDASNLDELIKPARILNIG</sequence>
<feature type="domain" description="C3H1-type" evidence="7">
    <location>
        <begin position="2417"/>
        <end position="2445"/>
    </location>
</feature>
<feature type="compositionally biased region" description="Polar residues" evidence="6">
    <location>
        <begin position="1763"/>
        <end position="1781"/>
    </location>
</feature>
<feature type="region of interest" description="Disordered" evidence="6">
    <location>
        <begin position="2442"/>
        <end position="2465"/>
    </location>
</feature>
<dbReference type="PANTHER" id="PTHR46156:SF1">
    <property type="entry name" value="ZINC FINGER CCCH DOMAIN-CONTAINING PROTEIN 3"/>
    <property type="match status" value="1"/>
</dbReference>
<dbReference type="GO" id="GO:0005634">
    <property type="term" value="C:nucleus"/>
    <property type="evidence" value="ECO:0007669"/>
    <property type="project" value="TreeGrafter"/>
</dbReference>
<dbReference type="Proteomes" id="UP001154282">
    <property type="component" value="Unassembled WGS sequence"/>
</dbReference>
<dbReference type="InterPro" id="IPR000571">
    <property type="entry name" value="Znf_CCCH"/>
</dbReference>
<dbReference type="GO" id="GO:0008270">
    <property type="term" value="F:zinc ion binding"/>
    <property type="evidence" value="ECO:0007669"/>
    <property type="project" value="UniProtKB-KW"/>
</dbReference>
<keyword evidence="1 5" id="KW-0479">Metal-binding</keyword>
<protein>
    <recommendedName>
        <fullName evidence="7">C3H1-type domain-containing protein</fullName>
    </recommendedName>
</protein>
<feature type="region of interest" description="Disordered" evidence="6">
    <location>
        <begin position="168"/>
        <end position="193"/>
    </location>
</feature>
<dbReference type="PROSITE" id="PS50103">
    <property type="entry name" value="ZF_C3H1"/>
    <property type="match status" value="2"/>
</dbReference>
<reference evidence="8" key="1">
    <citation type="submission" date="2022-08" db="EMBL/GenBank/DDBJ databases">
        <authorList>
            <person name="Gutierrez-Valencia J."/>
        </authorList>
    </citation>
    <scope>NUCLEOTIDE SEQUENCE</scope>
</reference>
<comment type="caution">
    <text evidence="8">The sequence shown here is derived from an EMBL/GenBank/DDBJ whole genome shotgun (WGS) entry which is preliminary data.</text>
</comment>
<evidence type="ECO:0000256" key="5">
    <source>
        <dbReference type="PROSITE-ProRule" id="PRU00723"/>
    </source>
</evidence>
<dbReference type="SMART" id="SM00356">
    <property type="entry name" value="ZnF_C3H1"/>
    <property type="match status" value="5"/>
</dbReference>
<feature type="region of interest" description="Disordered" evidence="6">
    <location>
        <begin position="1885"/>
        <end position="1946"/>
    </location>
</feature>
<feature type="region of interest" description="Disordered" evidence="6">
    <location>
        <begin position="2031"/>
        <end position="2061"/>
    </location>
</feature>
<evidence type="ECO:0000313" key="8">
    <source>
        <dbReference type="EMBL" id="CAI0610673.1"/>
    </source>
</evidence>
<feature type="region of interest" description="Disordered" evidence="6">
    <location>
        <begin position="1"/>
        <end position="57"/>
    </location>
</feature>
<dbReference type="PANTHER" id="PTHR46156">
    <property type="entry name" value="CCCH ZINGC FINGER"/>
    <property type="match status" value="1"/>
</dbReference>
<dbReference type="EMBL" id="CAMGYJ010000011">
    <property type="protein sequence ID" value="CAI0610673.1"/>
    <property type="molecule type" value="Genomic_DNA"/>
</dbReference>
<feature type="region of interest" description="Disordered" evidence="6">
    <location>
        <begin position="1790"/>
        <end position="1809"/>
    </location>
</feature>
<feature type="zinc finger region" description="C3H1-type" evidence="5">
    <location>
        <begin position="2284"/>
        <end position="2314"/>
    </location>
</feature>